<reference evidence="1 2" key="1">
    <citation type="journal article" date="2012" name="Stand. Genomic Sci.">
        <title>Complete genome sequence of Terriglobus saanensis type strain SP1PR4(T), an Acidobacteria from tundra soil.</title>
        <authorList>
            <person name="Rawat S.R."/>
            <person name="Mannisto M.K."/>
            <person name="Starovoytov V."/>
            <person name="Goodwin L."/>
            <person name="Nolan M."/>
            <person name="Hauser L."/>
            <person name="Land M."/>
            <person name="Davenport K.W."/>
            <person name="Woyke T."/>
            <person name="Haggblom M.M."/>
        </authorList>
    </citation>
    <scope>NUCLEOTIDE SEQUENCE</scope>
    <source>
        <strain evidence="2">ATCC BAA-1853 / DSM 23119 / SP1PR4</strain>
    </source>
</reference>
<dbReference type="STRING" id="401053.AciPR4_2531"/>
<accession>E8V092</accession>
<evidence type="ECO:0000313" key="1">
    <source>
        <dbReference type="EMBL" id="ADV83310.1"/>
    </source>
</evidence>
<sequence length="369" mass="40659">MLHPIYDVAVLGGGPAGCACALSLRQCWPHLTVAVVEASQYDTPRAGEILAPQAMPLLHRLRVDATKDAQTLVAQSIALSWGDPTLSEHHHLFSAHGFGLHLDRRAFDRHLAQAAEKQGATLLQGTTFRAAHRDTGTWTMDLRGAENLRSRFVVDATGRNAVFARSQRVRSDLFDRLTAYSLTTQMRVEVAQTMIVEACALGWWYTAPLPSGHRIISLLTDVDLARAAGLPARAVWEQHLAQTRHLAMLHTETLTKTLQVVPAFTTVLHCAGSTGWVAAGDAVASYDPLAGQGITKALHTGILASYVAAESLMGREPEAKARYEAMLRANLAGYRHMHRTHYAREKRWADQPFWQRRHSPPARLREVAA</sequence>
<dbReference type="HOGENOM" id="CLU_024648_6_2_0"/>
<dbReference type="InterPro" id="IPR050816">
    <property type="entry name" value="Flavin-dep_Halogenase_NPB"/>
</dbReference>
<dbReference type="Gene3D" id="3.50.50.60">
    <property type="entry name" value="FAD/NAD(P)-binding domain"/>
    <property type="match status" value="1"/>
</dbReference>
<dbReference type="Proteomes" id="UP000006844">
    <property type="component" value="Chromosome"/>
</dbReference>
<dbReference type="eggNOG" id="COG0644">
    <property type="taxonomic scope" value="Bacteria"/>
</dbReference>
<keyword evidence="2" id="KW-1185">Reference proteome</keyword>
<dbReference type="EMBL" id="CP002467">
    <property type="protein sequence ID" value="ADV83310.1"/>
    <property type="molecule type" value="Genomic_DNA"/>
</dbReference>
<dbReference type="InterPro" id="IPR036188">
    <property type="entry name" value="FAD/NAD-bd_sf"/>
</dbReference>
<dbReference type="GO" id="GO:0004497">
    <property type="term" value="F:monooxygenase activity"/>
    <property type="evidence" value="ECO:0007669"/>
    <property type="project" value="InterPro"/>
</dbReference>
<gene>
    <name evidence="1" type="ordered locus">AciPR4_2531</name>
</gene>
<dbReference type="PANTHER" id="PTHR43747:SF1">
    <property type="entry name" value="SLR1998 PROTEIN"/>
    <property type="match status" value="1"/>
</dbReference>
<evidence type="ECO:0000313" key="2">
    <source>
        <dbReference type="Proteomes" id="UP000006844"/>
    </source>
</evidence>
<dbReference type="Gene3D" id="3.30.9.100">
    <property type="match status" value="1"/>
</dbReference>
<protein>
    <submittedName>
        <fullName evidence="1">Lycopene beta and epsilon cyclase</fullName>
    </submittedName>
</protein>
<dbReference type="PANTHER" id="PTHR43747">
    <property type="entry name" value="FAD-BINDING PROTEIN"/>
    <property type="match status" value="1"/>
</dbReference>
<dbReference type="RefSeq" id="WP_013569043.1">
    <property type="nucleotide sequence ID" value="NC_014963.1"/>
</dbReference>
<dbReference type="SUPFAM" id="SSF51905">
    <property type="entry name" value="FAD/NAD(P)-binding domain"/>
    <property type="match status" value="1"/>
</dbReference>
<proteinExistence type="predicted"/>
<dbReference type="Pfam" id="PF04820">
    <property type="entry name" value="Trp_halogenase"/>
    <property type="match status" value="1"/>
</dbReference>
<name>E8V092_TERSS</name>
<organism evidence="1 2">
    <name type="scientific">Terriglobus saanensis (strain ATCC BAA-1853 / DSM 23119 / SP1PR4)</name>
    <dbReference type="NCBI Taxonomy" id="401053"/>
    <lineage>
        <taxon>Bacteria</taxon>
        <taxon>Pseudomonadati</taxon>
        <taxon>Acidobacteriota</taxon>
        <taxon>Terriglobia</taxon>
        <taxon>Terriglobales</taxon>
        <taxon>Acidobacteriaceae</taxon>
        <taxon>Terriglobus</taxon>
    </lineage>
</organism>
<dbReference type="KEGG" id="tsa:AciPR4_2531"/>
<dbReference type="AlphaFoldDB" id="E8V092"/>
<dbReference type="InterPro" id="IPR006905">
    <property type="entry name" value="Flavin_halogenase"/>
</dbReference>